<feature type="compositionally biased region" description="Basic and acidic residues" evidence="9">
    <location>
        <begin position="180"/>
        <end position="190"/>
    </location>
</feature>
<feature type="region of interest" description="Disordered" evidence="9">
    <location>
        <begin position="152"/>
        <end position="196"/>
    </location>
</feature>
<dbReference type="Proteomes" id="UP001165124">
    <property type="component" value="Unassembled WGS sequence"/>
</dbReference>
<dbReference type="EMBL" id="BSRZ01000013">
    <property type="protein sequence ID" value="GLW66208.1"/>
    <property type="molecule type" value="Genomic_DNA"/>
</dbReference>
<dbReference type="PRINTS" id="PR01071">
    <property type="entry name" value="ACOABIOTINCC"/>
</dbReference>
<accession>A0A9W6Q096</accession>
<gene>
    <name evidence="11" type="ORF">Arub01_44520</name>
</gene>
<evidence type="ECO:0000256" key="7">
    <source>
        <dbReference type="ARBA" id="ARBA00023267"/>
    </source>
</evidence>
<dbReference type="GO" id="GO:0009317">
    <property type="term" value="C:acetyl-CoA carboxylase complex"/>
    <property type="evidence" value="ECO:0007669"/>
    <property type="project" value="InterPro"/>
</dbReference>
<feature type="region of interest" description="Disordered" evidence="9">
    <location>
        <begin position="1"/>
        <end position="102"/>
    </location>
</feature>
<reference evidence="11" key="1">
    <citation type="submission" date="2023-02" db="EMBL/GenBank/DDBJ databases">
        <title>Actinomadura rubrobrunea NBRC 14622.</title>
        <authorList>
            <person name="Ichikawa N."/>
            <person name="Sato H."/>
            <person name="Tonouchi N."/>
        </authorList>
    </citation>
    <scope>NUCLEOTIDE SEQUENCE</scope>
    <source>
        <strain evidence="11">NBRC 14622</strain>
    </source>
</reference>
<evidence type="ECO:0000313" key="11">
    <source>
        <dbReference type="EMBL" id="GLW66208.1"/>
    </source>
</evidence>
<dbReference type="PANTHER" id="PTHR45266:SF3">
    <property type="entry name" value="OXALOACETATE DECARBOXYLASE ALPHA CHAIN"/>
    <property type="match status" value="1"/>
</dbReference>
<evidence type="ECO:0000256" key="3">
    <source>
        <dbReference type="ARBA" id="ARBA00022516"/>
    </source>
</evidence>
<keyword evidence="5 8" id="KW-0443">Lipid metabolism</keyword>
<dbReference type="CDD" id="cd06850">
    <property type="entry name" value="biotinyl_domain"/>
    <property type="match status" value="1"/>
</dbReference>
<dbReference type="InterPro" id="IPR050709">
    <property type="entry name" value="Biotin_Carboxyl_Carrier/Decarb"/>
</dbReference>
<dbReference type="SUPFAM" id="SSF51230">
    <property type="entry name" value="Single hybrid motif"/>
    <property type="match status" value="1"/>
</dbReference>
<evidence type="ECO:0000259" key="10">
    <source>
        <dbReference type="PROSITE" id="PS50968"/>
    </source>
</evidence>
<comment type="caution">
    <text evidence="11">The sequence shown here is derived from an EMBL/GenBank/DDBJ whole genome shotgun (WGS) entry which is preliminary data.</text>
</comment>
<dbReference type="InterPro" id="IPR001882">
    <property type="entry name" value="Biotin_BS"/>
</dbReference>
<evidence type="ECO:0000256" key="4">
    <source>
        <dbReference type="ARBA" id="ARBA00022832"/>
    </source>
</evidence>
<comment type="function">
    <text evidence="8">This protein is a component of the acetyl coenzyme A carboxylase complex; first, biotin carboxylase catalyzes the carboxylation of the carrier protein and then the transcarboxylase transfers the carboxyl group to form malonyl-CoA.</text>
</comment>
<dbReference type="InterPro" id="IPR011053">
    <property type="entry name" value="Single_hybrid_motif"/>
</dbReference>
<dbReference type="InterPro" id="IPR001249">
    <property type="entry name" value="AcCoA_biotinCC"/>
</dbReference>
<feature type="compositionally biased region" description="Low complexity" evidence="9">
    <location>
        <begin position="43"/>
        <end position="77"/>
    </location>
</feature>
<feature type="domain" description="Lipoyl-binding" evidence="10">
    <location>
        <begin position="196"/>
        <end position="272"/>
    </location>
</feature>
<dbReference type="GO" id="GO:0003989">
    <property type="term" value="F:acetyl-CoA carboxylase activity"/>
    <property type="evidence" value="ECO:0007669"/>
    <property type="project" value="InterPro"/>
</dbReference>
<keyword evidence="6 8" id="KW-0275">Fatty acid biosynthesis</keyword>
<sequence>MPEHSLSAAADDARRIAGNGAAKDRSRAQAAQGRGGPDLAREASPNGAAAGPSGNGRPAAPGAGSGPAKSAAGNAAAKTRSRNGVAPARSAGDAARGGAATRADWEALVRTLREEAADLVRSVPGPLARLAVRVGDCSVEMAWDRRPAARAAADADAAPSPPPAGAGPGAGARAASDAAGDAKADARSDAGTDEGLETCAAPLVGTFYRSPAPGEDPFVEVGDRVKAGQPVGIVEAMKLMNEIPAECDGEVVEVLVPDAAPVEFGQPLVRIRPDRRGGADGDRRRD</sequence>
<dbReference type="GO" id="GO:0006633">
    <property type="term" value="P:fatty acid biosynthetic process"/>
    <property type="evidence" value="ECO:0007669"/>
    <property type="project" value="UniProtKB-KW"/>
</dbReference>
<comment type="pathway">
    <text evidence="1 8">Lipid metabolism; fatty acid biosynthesis.</text>
</comment>
<dbReference type="Gene3D" id="2.40.50.100">
    <property type="match status" value="1"/>
</dbReference>
<evidence type="ECO:0000256" key="5">
    <source>
        <dbReference type="ARBA" id="ARBA00023098"/>
    </source>
</evidence>
<proteinExistence type="predicted"/>
<evidence type="ECO:0000256" key="8">
    <source>
        <dbReference type="RuleBase" id="RU364072"/>
    </source>
</evidence>
<keyword evidence="7 8" id="KW-0092">Biotin</keyword>
<keyword evidence="3 8" id="KW-0444">Lipid biosynthesis</keyword>
<evidence type="ECO:0000256" key="2">
    <source>
        <dbReference type="ARBA" id="ARBA00017562"/>
    </source>
</evidence>
<dbReference type="PANTHER" id="PTHR45266">
    <property type="entry name" value="OXALOACETATE DECARBOXYLASE ALPHA CHAIN"/>
    <property type="match status" value="1"/>
</dbReference>
<evidence type="ECO:0000256" key="1">
    <source>
        <dbReference type="ARBA" id="ARBA00005194"/>
    </source>
</evidence>
<dbReference type="NCBIfam" id="TIGR00531">
    <property type="entry name" value="BCCP"/>
    <property type="match status" value="1"/>
</dbReference>
<keyword evidence="12" id="KW-1185">Reference proteome</keyword>
<protein>
    <recommendedName>
        <fullName evidence="2 8">Biotin carboxyl carrier protein of acetyl-CoA carboxylase</fullName>
    </recommendedName>
</protein>
<organism evidence="11 12">
    <name type="scientific">Actinomadura rubrobrunea</name>
    <dbReference type="NCBI Taxonomy" id="115335"/>
    <lineage>
        <taxon>Bacteria</taxon>
        <taxon>Bacillati</taxon>
        <taxon>Actinomycetota</taxon>
        <taxon>Actinomycetes</taxon>
        <taxon>Streptosporangiales</taxon>
        <taxon>Thermomonosporaceae</taxon>
        <taxon>Actinomadura</taxon>
    </lineage>
</organism>
<feature type="compositionally biased region" description="Low complexity" evidence="9">
    <location>
        <begin position="86"/>
        <end position="102"/>
    </location>
</feature>
<dbReference type="PROSITE" id="PS00188">
    <property type="entry name" value="BIOTIN"/>
    <property type="match status" value="1"/>
</dbReference>
<evidence type="ECO:0000256" key="6">
    <source>
        <dbReference type="ARBA" id="ARBA00023160"/>
    </source>
</evidence>
<dbReference type="Pfam" id="PF00364">
    <property type="entry name" value="Biotin_lipoyl"/>
    <property type="match status" value="1"/>
</dbReference>
<dbReference type="InterPro" id="IPR000089">
    <property type="entry name" value="Biotin_lipoyl"/>
</dbReference>
<evidence type="ECO:0000256" key="9">
    <source>
        <dbReference type="SAM" id="MobiDB-lite"/>
    </source>
</evidence>
<dbReference type="AlphaFoldDB" id="A0A9W6Q096"/>
<name>A0A9W6Q096_9ACTN</name>
<dbReference type="RefSeq" id="WP_067915386.1">
    <property type="nucleotide sequence ID" value="NZ_BSRZ01000013.1"/>
</dbReference>
<evidence type="ECO:0000313" key="12">
    <source>
        <dbReference type="Proteomes" id="UP001165124"/>
    </source>
</evidence>
<keyword evidence="4 8" id="KW-0276">Fatty acid metabolism</keyword>
<dbReference type="PROSITE" id="PS50968">
    <property type="entry name" value="BIOTINYL_LIPOYL"/>
    <property type="match status" value="1"/>
</dbReference>